<sequence>MSVILAVKFIYQKFKPYKILILLSLIGSVIEAGSLSGLTFIIKDVIDKVFIEKDLEKLKVIIFLVLGLALLKQVGFILKEYLFPLSLAKVVKSLREEIFIKIINADFTAFLGKRYGDIISRATNDIEAFRNSMVFLGIDFFTQSFTVIAMTFVLIYMDWKLFVIFLFATPLFAISFNYFGEKRKKYSKRVQESAAEYTQFLNQVISGLETVKLFKKDFVISIFKNINQLFFKNQRKNALYDVFFLSSIEVASYFAAAGIIFYGGLRIIQGEITTGSLFSFLSALLILVNSIQILQRGLLQIKVITPIVERIQFLLNIPQEKEEGVKFERLKIKIKYENVSLKIENHYLLKDVNVEIQRGLKVGIVGHTGSGKSSFVKLLYGIYKNYDGKIYLDEIELRDYNLATLREKMAVISQDVFVFNDTVENNLKIVKPDATEEQIIQALKKAKADFVFNHKDGIKMVVGERGSSLSGGERQRIAIARIFLKNPEIVIIDEGTSALDVETENYVMEEIYTYFADKTLLIVAHRLKTLEKCDKILFFERGKLIKEGTVKDLNL</sequence>
<dbReference type="Pfam" id="PF00664">
    <property type="entry name" value="ABC_membrane"/>
    <property type="match status" value="1"/>
</dbReference>
<reference evidence="12" key="1">
    <citation type="journal article" date="2016" name="Microbes Environ.">
        <title>In Situ Gene Expression Responsible for Sulfide Oxidation and CO2 Fixation of an Uncultured Large Sausage-Shaped Aquificae Bacterium in a Sulfidic Hot Spring.</title>
        <authorList>
            <person name="Tamazawa S."/>
            <person name="Yamamoto K."/>
            <person name="Takasaki K."/>
            <person name="Mitani Y."/>
            <person name="Hanada S."/>
            <person name="Kamagata Y."/>
            <person name="Tamaki H."/>
        </authorList>
    </citation>
    <scope>NUCLEOTIDE SEQUENCE</scope>
</reference>
<dbReference type="GO" id="GO:0005886">
    <property type="term" value="C:plasma membrane"/>
    <property type="evidence" value="ECO:0007669"/>
    <property type="project" value="UniProtKB-SubCell"/>
</dbReference>
<feature type="transmembrane region" description="Helical" evidence="9">
    <location>
        <begin position="242"/>
        <end position="265"/>
    </location>
</feature>
<dbReference type="SUPFAM" id="SSF90123">
    <property type="entry name" value="ABC transporter transmembrane region"/>
    <property type="match status" value="1"/>
</dbReference>
<dbReference type="InterPro" id="IPR036640">
    <property type="entry name" value="ABC1_TM_sf"/>
</dbReference>
<evidence type="ECO:0000256" key="9">
    <source>
        <dbReference type="SAM" id="Phobius"/>
    </source>
</evidence>
<dbReference type="PROSITE" id="PS50929">
    <property type="entry name" value="ABC_TM1F"/>
    <property type="match status" value="1"/>
</dbReference>
<dbReference type="InterPro" id="IPR003593">
    <property type="entry name" value="AAA+_ATPase"/>
</dbReference>
<keyword evidence="6 9" id="KW-1133">Transmembrane helix</keyword>
<dbReference type="AlphaFoldDB" id="A0A146JBE0"/>
<dbReference type="GO" id="GO:0005737">
    <property type="term" value="C:cytoplasm"/>
    <property type="evidence" value="ECO:0007669"/>
    <property type="project" value="UniProtKB-ARBA"/>
</dbReference>
<feature type="domain" description="ABC transporter" evidence="10">
    <location>
        <begin position="334"/>
        <end position="555"/>
    </location>
</feature>
<accession>A0A146JBE0</accession>
<evidence type="ECO:0000256" key="4">
    <source>
        <dbReference type="ARBA" id="ARBA00022741"/>
    </source>
</evidence>
<comment type="subcellular location">
    <subcellularLocation>
        <location evidence="1">Cell membrane</location>
        <topology evidence="1">Multi-pass membrane protein</topology>
    </subcellularLocation>
</comment>
<keyword evidence="3 9" id="KW-0812">Transmembrane</keyword>
<dbReference type="FunFam" id="3.40.50.300:FF:000604">
    <property type="entry name" value="ABC transporter B family member 28"/>
    <property type="match status" value="1"/>
</dbReference>
<organism evidence="12">
    <name type="scientific">uncultured Aquificaceae bacterium</name>
    <dbReference type="NCBI Taxonomy" id="374108"/>
    <lineage>
        <taxon>Bacteria</taxon>
        <taxon>Pseudomonadati</taxon>
        <taxon>Aquificota</taxon>
        <taxon>Aquificia</taxon>
        <taxon>Aquificales</taxon>
        <taxon>Aquificaceae</taxon>
        <taxon>environmental samples</taxon>
    </lineage>
</organism>
<evidence type="ECO:0000256" key="3">
    <source>
        <dbReference type="ARBA" id="ARBA00022692"/>
    </source>
</evidence>
<dbReference type="PROSITE" id="PS00211">
    <property type="entry name" value="ABC_TRANSPORTER_1"/>
    <property type="match status" value="1"/>
</dbReference>
<evidence type="ECO:0000259" key="11">
    <source>
        <dbReference type="PROSITE" id="PS50929"/>
    </source>
</evidence>
<feature type="transmembrane region" description="Helical" evidence="9">
    <location>
        <begin position="161"/>
        <end position="179"/>
    </location>
</feature>
<dbReference type="PANTHER" id="PTHR43394:SF1">
    <property type="entry name" value="ATP-BINDING CASSETTE SUB-FAMILY B MEMBER 10, MITOCHONDRIAL"/>
    <property type="match status" value="1"/>
</dbReference>
<keyword evidence="7 9" id="KW-0472">Membrane</keyword>
<dbReference type="InterPro" id="IPR017871">
    <property type="entry name" value="ABC_transporter-like_CS"/>
</dbReference>
<dbReference type="GO" id="GO:0005524">
    <property type="term" value="F:ATP binding"/>
    <property type="evidence" value="ECO:0007669"/>
    <property type="project" value="UniProtKB-KW"/>
</dbReference>
<dbReference type="Gene3D" id="1.20.1560.10">
    <property type="entry name" value="ABC transporter type 1, transmembrane domain"/>
    <property type="match status" value="1"/>
</dbReference>
<evidence type="ECO:0000256" key="2">
    <source>
        <dbReference type="ARBA" id="ARBA00022448"/>
    </source>
</evidence>
<feature type="transmembrane region" description="Helical" evidence="9">
    <location>
        <begin position="134"/>
        <end position="155"/>
    </location>
</feature>
<dbReference type="InterPro" id="IPR011527">
    <property type="entry name" value="ABC1_TM_dom"/>
</dbReference>
<proteinExistence type="predicted"/>
<dbReference type="SMART" id="SM00382">
    <property type="entry name" value="AAA"/>
    <property type="match status" value="1"/>
</dbReference>
<evidence type="ECO:0000259" key="10">
    <source>
        <dbReference type="PROSITE" id="PS50893"/>
    </source>
</evidence>
<evidence type="ECO:0000313" key="12">
    <source>
        <dbReference type="EMBL" id="BAU79799.1"/>
    </source>
</evidence>
<dbReference type="InterPro" id="IPR003439">
    <property type="entry name" value="ABC_transporter-like_ATP-bd"/>
</dbReference>
<keyword evidence="5" id="KW-0067">ATP-binding</keyword>
<dbReference type="EMBL" id="LC145142">
    <property type="protein sequence ID" value="BAU79799.1"/>
    <property type="molecule type" value="Genomic_DNA"/>
</dbReference>
<dbReference type="GO" id="GO:0015421">
    <property type="term" value="F:ABC-type oligopeptide transporter activity"/>
    <property type="evidence" value="ECO:0007669"/>
    <property type="project" value="TreeGrafter"/>
</dbReference>
<dbReference type="InterPro" id="IPR039421">
    <property type="entry name" value="Type_1_exporter"/>
</dbReference>
<evidence type="ECO:0000256" key="6">
    <source>
        <dbReference type="ARBA" id="ARBA00022989"/>
    </source>
</evidence>
<feature type="domain" description="ABC transmembrane type-1" evidence="11">
    <location>
        <begin position="22"/>
        <end position="294"/>
    </location>
</feature>
<feature type="transmembrane region" description="Helical" evidence="9">
    <location>
        <begin position="20"/>
        <end position="41"/>
    </location>
</feature>
<evidence type="ECO:0000256" key="1">
    <source>
        <dbReference type="ARBA" id="ARBA00004651"/>
    </source>
</evidence>
<evidence type="ECO:0000256" key="5">
    <source>
        <dbReference type="ARBA" id="ARBA00022840"/>
    </source>
</evidence>
<keyword evidence="2" id="KW-0813">Transport</keyword>
<dbReference type="Pfam" id="PF00005">
    <property type="entry name" value="ABC_tran"/>
    <property type="match status" value="1"/>
</dbReference>
<dbReference type="InterPro" id="IPR027417">
    <property type="entry name" value="P-loop_NTPase"/>
</dbReference>
<dbReference type="SUPFAM" id="SSF52540">
    <property type="entry name" value="P-loop containing nucleoside triphosphate hydrolases"/>
    <property type="match status" value="1"/>
</dbReference>
<dbReference type="PROSITE" id="PS50893">
    <property type="entry name" value="ABC_TRANSPORTER_2"/>
    <property type="match status" value="1"/>
</dbReference>
<protein>
    <recommendedName>
        <fullName evidence="8">Multidrug resistance-like ATP-binding protein MdlB</fullName>
    </recommendedName>
</protein>
<keyword evidence="4" id="KW-0547">Nucleotide-binding</keyword>
<evidence type="ECO:0000256" key="8">
    <source>
        <dbReference type="ARBA" id="ARBA00040960"/>
    </source>
</evidence>
<dbReference type="Gene3D" id="3.40.50.300">
    <property type="entry name" value="P-loop containing nucleotide triphosphate hydrolases"/>
    <property type="match status" value="1"/>
</dbReference>
<evidence type="ECO:0000256" key="7">
    <source>
        <dbReference type="ARBA" id="ARBA00023136"/>
    </source>
</evidence>
<dbReference type="PANTHER" id="PTHR43394">
    <property type="entry name" value="ATP-DEPENDENT PERMEASE MDL1, MITOCHONDRIAL"/>
    <property type="match status" value="1"/>
</dbReference>
<dbReference type="CDD" id="cd18552">
    <property type="entry name" value="ABC_6TM_MsbA_like"/>
    <property type="match status" value="1"/>
</dbReference>
<dbReference type="GO" id="GO:0016887">
    <property type="term" value="F:ATP hydrolysis activity"/>
    <property type="evidence" value="ECO:0007669"/>
    <property type="project" value="InterPro"/>
</dbReference>
<feature type="transmembrane region" description="Helical" evidence="9">
    <location>
        <begin position="61"/>
        <end position="82"/>
    </location>
</feature>
<name>A0A146JBE0_9AQUI</name>